<accession>A0ACC5RDF6</accession>
<proteinExistence type="predicted"/>
<dbReference type="EMBL" id="JAENHL010000008">
    <property type="protein sequence ID" value="MBK1870695.1"/>
    <property type="molecule type" value="Genomic_DNA"/>
</dbReference>
<evidence type="ECO:0000313" key="1">
    <source>
        <dbReference type="EMBL" id="MBK1870695.1"/>
    </source>
</evidence>
<protein>
    <submittedName>
        <fullName evidence="1">Aminotransferase class III-fold pyridoxal phosphate-dependent enzyme</fullName>
    </submittedName>
</protein>
<comment type="caution">
    <text evidence="1">The sequence shown here is derived from an EMBL/GenBank/DDBJ whole genome shotgun (WGS) entry which is preliminary data.</text>
</comment>
<dbReference type="Proteomes" id="UP000616151">
    <property type="component" value="Unassembled WGS sequence"/>
</dbReference>
<evidence type="ECO:0000313" key="2">
    <source>
        <dbReference type="Proteomes" id="UP000616151"/>
    </source>
</evidence>
<name>A0ACC5RDF6_9HYPH</name>
<keyword evidence="1" id="KW-0808">Transferase</keyword>
<organism evidence="1 2">
    <name type="scientific">Taklimakanibacter albus</name>
    <dbReference type="NCBI Taxonomy" id="2800327"/>
    <lineage>
        <taxon>Bacteria</taxon>
        <taxon>Pseudomonadati</taxon>
        <taxon>Pseudomonadota</taxon>
        <taxon>Alphaproteobacteria</taxon>
        <taxon>Hyphomicrobiales</taxon>
        <taxon>Aestuariivirgaceae</taxon>
        <taxon>Taklimakanibacter</taxon>
    </lineage>
</organism>
<reference evidence="1" key="1">
    <citation type="submission" date="2021-01" db="EMBL/GenBank/DDBJ databases">
        <authorList>
            <person name="Sun Q."/>
        </authorList>
    </citation>
    <scope>NUCLEOTIDE SEQUENCE</scope>
    <source>
        <strain evidence="1">YIM B02566</strain>
    </source>
</reference>
<keyword evidence="2" id="KW-1185">Reference proteome</keyword>
<keyword evidence="1" id="KW-0032">Aminotransferase</keyword>
<sequence>MSRRNYPSAFMHPFSHIPTLEEEGPVIVDRGEGVYIYDDRGRKYLEGNSGLWNVVLGFDNKKLIETAQRAYAKLPAYHAFFGRVGQAALDLSERVVKLAPMEANRVFYANSGSEANDTVVKLLWFLAEQEGKPHRRLLLSRKNAYHGMTVITASLTGKDYVKSASGLPVKEVRHLTCPHHWREALPKESETDFSQRLALELEQTIRNTGPDYIAGFFAEPVMGAGGVIPPPEGYFQAIQPVLKKYGIPLIADEVICGFGRTGEFWGSQTYGMKPDIVVASKVITAGFFPMGAIILSPEMTERIDKASAKYEELPTGFTTGAHPVGCAIAMAALDEIEGGAFANVKARSPEFQKQLRAMADHPMVGEARGVGLMGALEMVADKKTKAPFAGNLDVSERVSRQALKNGLICRPLGASIVLAPPFIITDAQISELFGILRKTLDEVYRDIAKKAA</sequence>
<gene>
    <name evidence="1" type="ORF">JHL16_30295</name>
</gene>